<organism evidence="2">
    <name type="scientific">Melampsora larici-populina (strain 98AG31 / pathotype 3-4-7)</name>
    <name type="common">Poplar leaf rust fungus</name>
    <dbReference type="NCBI Taxonomy" id="747676"/>
    <lineage>
        <taxon>Eukaryota</taxon>
        <taxon>Fungi</taxon>
        <taxon>Dikarya</taxon>
        <taxon>Basidiomycota</taxon>
        <taxon>Pucciniomycotina</taxon>
        <taxon>Pucciniomycetes</taxon>
        <taxon>Pucciniales</taxon>
        <taxon>Melampsoraceae</taxon>
        <taxon>Melampsora</taxon>
    </lineage>
</organism>
<dbReference type="InParanoid" id="F4RPD5"/>
<evidence type="ECO:0000313" key="1">
    <source>
        <dbReference type="EMBL" id="EGG05798.1"/>
    </source>
</evidence>
<dbReference type="AlphaFoldDB" id="F4RPD5"/>
<dbReference type="KEGG" id="mlr:MELLADRAFT_107264"/>
<dbReference type="OrthoDB" id="10590206at2759"/>
<reference evidence="2" key="1">
    <citation type="journal article" date="2011" name="Proc. Natl. Acad. Sci. U.S.A.">
        <title>Obligate biotrophy features unraveled by the genomic analysis of rust fungi.</title>
        <authorList>
            <person name="Duplessis S."/>
            <person name="Cuomo C.A."/>
            <person name="Lin Y.-C."/>
            <person name="Aerts A."/>
            <person name="Tisserant E."/>
            <person name="Veneault-Fourrey C."/>
            <person name="Joly D.L."/>
            <person name="Hacquard S."/>
            <person name="Amselem J."/>
            <person name="Cantarel B.L."/>
            <person name="Chiu R."/>
            <person name="Coutinho P.M."/>
            <person name="Feau N."/>
            <person name="Field M."/>
            <person name="Frey P."/>
            <person name="Gelhaye E."/>
            <person name="Goldberg J."/>
            <person name="Grabherr M.G."/>
            <person name="Kodira C.D."/>
            <person name="Kohler A."/>
            <person name="Kuees U."/>
            <person name="Lindquist E.A."/>
            <person name="Lucas S.M."/>
            <person name="Mago R."/>
            <person name="Mauceli E."/>
            <person name="Morin E."/>
            <person name="Murat C."/>
            <person name="Pangilinan J.L."/>
            <person name="Park R."/>
            <person name="Pearson M."/>
            <person name="Quesneville H."/>
            <person name="Rouhier N."/>
            <person name="Sakthikumar S."/>
            <person name="Salamov A.A."/>
            <person name="Schmutz J."/>
            <person name="Selles B."/>
            <person name="Shapiro H."/>
            <person name="Tanguay P."/>
            <person name="Tuskan G.A."/>
            <person name="Henrissat B."/>
            <person name="Van de Peer Y."/>
            <person name="Rouze P."/>
            <person name="Ellis J.G."/>
            <person name="Dodds P.N."/>
            <person name="Schein J.E."/>
            <person name="Zhong S."/>
            <person name="Hamelin R.C."/>
            <person name="Grigoriev I.V."/>
            <person name="Szabo L.J."/>
            <person name="Martin F."/>
        </authorList>
    </citation>
    <scope>NUCLEOTIDE SEQUENCE [LARGE SCALE GENOMIC DNA]</scope>
    <source>
        <strain evidence="2">98AG31 / pathotype 3-4-7</strain>
    </source>
</reference>
<dbReference type="RefSeq" id="XP_007410854.1">
    <property type="nucleotide sequence ID" value="XM_007410792.1"/>
</dbReference>
<dbReference type="HOGENOM" id="CLU_946902_0_0_1"/>
<sequence>MSSSLTTQLCLWREIVTELHETNHPVDQNPNFMEKRFEELDSKGFIWSKESILSAFLQLRLPKSVHDHDRVIEPRDIQVTKNSSIEVKDIIQIGRLELKRQPIGLMDLPIEVFDNILKVLDCIAQLEDSEIYKERKEGEVVISGPGTRAPYATYLYPHLPILNSKQTFSVTSRKMYQLCRPWLWRKLQFPTSLPAPIDLWTKDILLKQGSYVKSLSLFLSENCSESPGSPYSMKFMNEISRNTVASLPWIKSLTLGGGFVTIKTQRASGRVTKAVCTEIAMDGKAMFASLSLSF</sequence>
<keyword evidence="2" id="KW-1185">Reference proteome</keyword>
<accession>F4RPD5</accession>
<dbReference type="VEuPathDB" id="FungiDB:MELLADRAFT_107264"/>
<dbReference type="Proteomes" id="UP000001072">
    <property type="component" value="Unassembled WGS sequence"/>
</dbReference>
<name>F4RPD5_MELLP</name>
<dbReference type="GeneID" id="18923114"/>
<proteinExistence type="predicted"/>
<protein>
    <submittedName>
        <fullName evidence="1">Uncharacterized protein</fullName>
    </submittedName>
</protein>
<gene>
    <name evidence="1" type="ORF">MELLADRAFT_107264</name>
</gene>
<dbReference type="EMBL" id="GL883111">
    <property type="protein sequence ID" value="EGG05798.1"/>
    <property type="molecule type" value="Genomic_DNA"/>
</dbReference>
<evidence type="ECO:0000313" key="2">
    <source>
        <dbReference type="Proteomes" id="UP000001072"/>
    </source>
</evidence>